<evidence type="ECO:0000256" key="1">
    <source>
        <dbReference type="ARBA" id="ARBA00022679"/>
    </source>
</evidence>
<sequence>MSEPRSRLDEPLYGRYKVIRELGCGGMGIVHLAHDLRMRREVAIKRIHRTDGGGLERFRREFKALSAIRHRGVPTIYECGDTTKGEAFFTMEIVEGTTLVDVMRGGALAPVRALTLTIELGRILMAVHEAGIIHRDVKPSNIIIEPGDRVRLLDFGVCALTDDYYKLRPVTVVGQRFQSGDFEFVGDPAYSDPQHFNEGLTSPQNDVFSVCVILYELVTGRHLYSHDIMGHREIMAEEFAPELAPLAVELQRGVADTADNRHLTMVDLVRELEIVRSKLATPRVPPPPTSRARRLALGAALVVAFTLGRFSGELLAAPTHAPSPAEVGASTTPPSLIPPEVGAVSPTSSSAASGASLPAEEEAPAERPRVKSRTRIRRTGAESWDDRMARAEAHARRCLKGRGVALQPLKVALEPDTPARVRGFTSTAPETECVRAALQRFELHVADGQRMHTFFADRRPR</sequence>
<dbReference type="PANTHER" id="PTHR43289:SF6">
    <property type="entry name" value="SERINE_THREONINE-PROTEIN KINASE NEKL-3"/>
    <property type="match status" value="1"/>
</dbReference>
<evidence type="ECO:0000313" key="8">
    <source>
        <dbReference type="EMBL" id="WAS96535.1"/>
    </source>
</evidence>
<dbReference type="PROSITE" id="PS00107">
    <property type="entry name" value="PROTEIN_KINASE_ATP"/>
    <property type="match status" value="1"/>
</dbReference>
<dbReference type="PANTHER" id="PTHR43289">
    <property type="entry name" value="MITOGEN-ACTIVATED PROTEIN KINASE KINASE KINASE 20-RELATED"/>
    <property type="match status" value="1"/>
</dbReference>
<dbReference type="InterPro" id="IPR011009">
    <property type="entry name" value="Kinase-like_dom_sf"/>
</dbReference>
<dbReference type="InterPro" id="IPR017441">
    <property type="entry name" value="Protein_kinase_ATP_BS"/>
</dbReference>
<dbReference type="EMBL" id="CP114040">
    <property type="protein sequence ID" value="WAS96535.1"/>
    <property type="molecule type" value="Genomic_DNA"/>
</dbReference>
<proteinExistence type="predicted"/>
<dbReference type="PROSITE" id="PS00108">
    <property type="entry name" value="PROTEIN_KINASE_ST"/>
    <property type="match status" value="1"/>
</dbReference>
<dbReference type="InterPro" id="IPR008271">
    <property type="entry name" value="Ser/Thr_kinase_AS"/>
</dbReference>
<dbReference type="Gene3D" id="1.10.510.10">
    <property type="entry name" value="Transferase(Phosphotransferase) domain 1"/>
    <property type="match status" value="1"/>
</dbReference>
<dbReference type="Proteomes" id="UP001164459">
    <property type="component" value="Chromosome"/>
</dbReference>
<keyword evidence="3 8" id="KW-0418">Kinase</keyword>
<organism evidence="8 9">
    <name type="scientific">Nannocystis punicea</name>
    <dbReference type="NCBI Taxonomy" id="2995304"/>
    <lineage>
        <taxon>Bacteria</taxon>
        <taxon>Pseudomonadati</taxon>
        <taxon>Myxococcota</taxon>
        <taxon>Polyangia</taxon>
        <taxon>Nannocystales</taxon>
        <taxon>Nannocystaceae</taxon>
        <taxon>Nannocystis</taxon>
    </lineage>
</organism>
<evidence type="ECO:0000259" key="7">
    <source>
        <dbReference type="PROSITE" id="PS50011"/>
    </source>
</evidence>
<dbReference type="PROSITE" id="PS50011">
    <property type="entry name" value="PROTEIN_KINASE_DOM"/>
    <property type="match status" value="1"/>
</dbReference>
<protein>
    <submittedName>
        <fullName evidence="8">Serine/threonine-protein kinase</fullName>
    </submittedName>
</protein>
<dbReference type="Pfam" id="PF00069">
    <property type="entry name" value="Pkinase"/>
    <property type="match status" value="1"/>
</dbReference>
<keyword evidence="1" id="KW-0808">Transferase</keyword>
<keyword evidence="2 5" id="KW-0547">Nucleotide-binding</keyword>
<feature type="domain" description="Protein kinase" evidence="7">
    <location>
        <begin position="16"/>
        <end position="275"/>
    </location>
</feature>
<keyword evidence="9" id="KW-1185">Reference proteome</keyword>
<feature type="compositionally biased region" description="Low complexity" evidence="6">
    <location>
        <begin position="345"/>
        <end position="358"/>
    </location>
</feature>
<dbReference type="CDD" id="cd14014">
    <property type="entry name" value="STKc_PknB_like"/>
    <property type="match status" value="1"/>
</dbReference>
<evidence type="ECO:0000313" key="9">
    <source>
        <dbReference type="Proteomes" id="UP001164459"/>
    </source>
</evidence>
<evidence type="ECO:0000256" key="3">
    <source>
        <dbReference type="ARBA" id="ARBA00022777"/>
    </source>
</evidence>
<dbReference type="InterPro" id="IPR000719">
    <property type="entry name" value="Prot_kinase_dom"/>
</dbReference>
<gene>
    <name evidence="8" type="ORF">O0S08_10290</name>
</gene>
<feature type="region of interest" description="Disordered" evidence="6">
    <location>
        <begin position="319"/>
        <end position="382"/>
    </location>
</feature>
<evidence type="ECO:0000256" key="2">
    <source>
        <dbReference type="ARBA" id="ARBA00022741"/>
    </source>
</evidence>
<name>A0ABY7HBR5_9BACT</name>
<reference evidence="8" key="1">
    <citation type="submission" date="2022-11" db="EMBL/GenBank/DDBJ databases">
        <title>Minimal conservation of predation-associated metabolite biosynthetic gene clusters underscores biosynthetic potential of Myxococcota including descriptions for ten novel species: Archangium lansinium sp. nov., Myxococcus landrumus sp. nov., Nannocystis bai.</title>
        <authorList>
            <person name="Ahearne A."/>
            <person name="Stevens C."/>
            <person name="Dowd S."/>
        </authorList>
    </citation>
    <scope>NUCLEOTIDE SEQUENCE</scope>
    <source>
        <strain evidence="8">Fl3</strain>
    </source>
</reference>
<evidence type="ECO:0000256" key="4">
    <source>
        <dbReference type="ARBA" id="ARBA00022840"/>
    </source>
</evidence>
<dbReference type="SUPFAM" id="SSF56112">
    <property type="entry name" value="Protein kinase-like (PK-like)"/>
    <property type="match status" value="1"/>
</dbReference>
<keyword evidence="4 5" id="KW-0067">ATP-binding</keyword>
<accession>A0ABY7HBR5</accession>
<dbReference type="GO" id="GO:0016301">
    <property type="term" value="F:kinase activity"/>
    <property type="evidence" value="ECO:0007669"/>
    <property type="project" value="UniProtKB-KW"/>
</dbReference>
<dbReference type="SMART" id="SM00220">
    <property type="entry name" value="S_TKc"/>
    <property type="match status" value="1"/>
</dbReference>
<evidence type="ECO:0000256" key="5">
    <source>
        <dbReference type="PROSITE-ProRule" id="PRU10141"/>
    </source>
</evidence>
<evidence type="ECO:0000256" key="6">
    <source>
        <dbReference type="SAM" id="MobiDB-lite"/>
    </source>
</evidence>
<dbReference type="RefSeq" id="WP_269038897.1">
    <property type="nucleotide sequence ID" value="NZ_CP114040.1"/>
</dbReference>
<feature type="binding site" evidence="5">
    <location>
        <position position="45"/>
    </location>
    <ligand>
        <name>ATP</name>
        <dbReference type="ChEBI" id="CHEBI:30616"/>
    </ligand>
</feature>